<dbReference type="PANTHER" id="PTHR30126">
    <property type="entry name" value="HTH-TYPE TRANSCRIPTIONAL REGULATOR"/>
    <property type="match status" value="1"/>
</dbReference>
<evidence type="ECO:0000256" key="1">
    <source>
        <dbReference type="ARBA" id="ARBA00009437"/>
    </source>
</evidence>
<dbReference type="Proteomes" id="UP001168613">
    <property type="component" value="Unassembled WGS sequence"/>
</dbReference>
<proteinExistence type="inferred from homology"/>
<sequence length="300" mass="33192">MTLTQLRYFLAAVRYGSISAAAQHIHVAQPALSQRLKQLEDELGESLFVRHSRGVALTQAGEYLYGQAQEIVQRVDTLGQTFRSSQDNPFGRVRVGLSTAVNTRLCVPLIERCAALYPNVELSLSESMSGTLLEWVQEGRVDVAVVYDVPVEAGLEVIRLGSECLYLVTSAQQLKQLTMPLDLEQVLGLPLILPAFPQTLRVMIEQTFQSQLGQIPSDVQDVDSTYAIKKLVIASKGYSILSKHSLQDELMRKELQIIPFASGLFQRSINVVSRKDQAAEVVVRAVRGVVQEVWQQIAAG</sequence>
<dbReference type="Pfam" id="PF03466">
    <property type="entry name" value="LysR_substrate"/>
    <property type="match status" value="1"/>
</dbReference>
<dbReference type="InterPro" id="IPR005119">
    <property type="entry name" value="LysR_subst-bd"/>
</dbReference>
<dbReference type="InterPro" id="IPR036390">
    <property type="entry name" value="WH_DNA-bd_sf"/>
</dbReference>
<dbReference type="EMBL" id="JAJHNU010000002">
    <property type="protein sequence ID" value="MDN4121394.1"/>
    <property type="molecule type" value="Genomic_DNA"/>
</dbReference>
<keyword evidence="7" id="KW-1185">Reference proteome</keyword>
<keyword evidence="4" id="KW-0804">Transcription</keyword>
<gene>
    <name evidence="6" type="ORF">LMS43_08850</name>
</gene>
<dbReference type="RefSeq" id="WP_266124074.1">
    <property type="nucleotide sequence ID" value="NZ_JAJHNU010000002.1"/>
</dbReference>
<comment type="caution">
    <text evidence="6">The sequence shown here is derived from an EMBL/GenBank/DDBJ whole genome shotgun (WGS) entry which is preliminary data.</text>
</comment>
<dbReference type="PRINTS" id="PR00039">
    <property type="entry name" value="HTHLYSR"/>
</dbReference>
<evidence type="ECO:0000259" key="5">
    <source>
        <dbReference type="PROSITE" id="PS50931"/>
    </source>
</evidence>
<dbReference type="Pfam" id="PF00126">
    <property type="entry name" value="HTH_1"/>
    <property type="match status" value="1"/>
</dbReference>
<keyword evidence="3" id="KW-0238">DNA-binding</keyword>
<keyword evidence="2" id="KW-0805">Transcription regulation</keyword>
<protein>
    <submittedName>
        <fullName evidence="6">LysR family transcriptional regulator</fullName>
    </submittedName>
</protein>
<dbReference type="SUPFAM" id="SSF46785">
    <property type="entry name" value="Winged helix' DNA-binding domain"/>
    <property type="match status" value="1"/>
</dbReference>
<evidence type="ECO:0000256" key="2">
    <source>
        <dbReference type="ARBA" id="ARBA00023015"/>
    </source>
</evidence>
<dbReference type="Gene3D" id="1.10.10.10">
    <property type="entry name" value="Winged helix-like DNA-binding domain superfamily/Winged helix DNA-binding domain"/>
    <property type="match status" value="1"/>
</dbReference>
<comment type="similarity">
    <text evidence="1">Belongs to the LysR transcriptional regulatory family.</text>
</comment>
<feature type="domain" description="HTH lysR-type" evidence="5">
    <location>
        <begin position="1"/>
        <end position="58"/>
    </location>
</feature>
<dbReference type="SUPFAM" id="SSF53850">
    <property type="entry name" value="Periplasmic binding protein-like II"/>
    <property type="match status" value="1"/>
</dbReference>
<evidence type="ECO:0000313" key="7">
    <source>
        <dbReference type="Proteomes" id="UP001168613"/>
    </source>
</evidence>
<dbReference type="InterPro" id="IPR036388">
    <property type="entry name" value="WH-like_DNA-bd_sf"/>
</dbReference>
<organism evidence="6 7">
    <name type="scientific">Alcaligenes endophyticus</name>
    <dbReference type="NCBI Taxonomy" id="1929088"/>
    <lineage>
        <taxon>Bacteria</taxon>
        <taxon>Pseudomonadati</taxon>
        <taxon>Pseudomonadota</taxon>
        <taxon>Betaproteobacteria</taxon>
        <taxon>Burkholderiales</taxon>
        <taxon>Alcaligenaceae</taxon>
        <taxon>Alcaligenes</taxon>
    </lineage>
</organism>
<accession>A0ABT8EJB5</accession>
<dbReference type="PANTHER" id="PTHR30126:SF40">
    <property type="entry name" value="HTH-TYPE TRANSCRIPTIONAL REGULATOR GLTR"/>
    <property type="match status" value="1"/>
</dbReference>
<dbReference type="InterPro" id="IPR000847">
    <property type="entry name" value="LysR_HTH_N"/>
</dbReference>
<evidence type="ECO:0000256" key="3">
    <source>
        <dbReference type="ARBA" id="ARBA00023125"/>
    </source>
</evidence>
<name>A0ABT8EJB5_9BURK</name>
<reference evidence="6" key="1">
    <citation type="submission" date="2021-11" db="EMBL/GenBank/DDBJ databases">
        <title>Draft genome sequence of Alcaligenes endophyticus type strain CCUG 75668T.</title>
        <authorList>
            <person name="Salva-Serra F."/>
            <person name="Duran R.E."/>
            <person name="Seeger M."/>
            <person name="Moore E.R.B."/>
            <person name="Jaen-Luchoro D."/>
        </authorList>
    </citation>
    <scope>NUCLEOTIDE SEQUENCE</scope>
    <source>
        <strain evidence="6">CCUG 75668</strain>
    </source>
</reference>
<dbReference type="PROSITE" id="PS50931">
    <property type="entry name" value="HTH_LYSR"/>
    <property type="match status" value="1"/>
</dbReference>
<evidence type="ECO:0000313" key="6">
    <source>
        <dbReference type="EMBL" id="MDN4121394.1"/>
    </source>
</evidence>
<evidence type="ECO:0000256" key="4">
    <source>
        <dbReference type="ARBA" id="ARBA00023163"/>
    </source>
</evidence>
<dbReference type="Gene3D" id="3.40.190.10">
    <property type="entry name" value="Periplasmic binding protein-like II"/>
    <property type="match status" value="2"/>
</dbReference>